<protein>
    <submittedName>
        <fullName evidence="1">Uncharacterized protein</fullName>
    </submittedName>
</protein>
<name>A0A413RP22_9CELL</name>
<accession>A0A413RP22</accession>
<dbReference type="Proteomes" id="UP000283374">
    <property type="component" value="Unassembled WGS sequence"/>
</dbReference>
<comment type="caution">
    <text evidence="1">The sequence shown here is derived from an EMBL/GenBank/DDBJ whole genome shotgun (WGS) entry which is preliminary data.</text>
</comment>
<dbReference type="AlphaFoldDB" id="A0A413RP22"/>
<proteinExistence type="predicted"/>
<gene>
    <name evidence="1" type="ORF">D1825_05160</name>
</gene>
<reference evidence="1 2" key="1">
    <citation type="submission" date="2018-08" db="EMBL/GenBank/DDBJ databases">
        <title>Cellulomonas rhizosphaerae sp. nov., a novel actinomycete isolated from soil.</title>
        <authorList>
            <person name="Tian Y."/>
        </authorList>
    </citation>
    <scope>NUCLEOTIDE SEQUENCE [LARGE SCALE GENOMIC DNA]</scope>
    <source>
        <strain evidence="1 2">NEAU-TCZ24</strain>
    </source>
</reference>
<evidence type="ECO:0000313" key="2">
    <source>
        <dbReference type="Proteomes" id="UP000283374"/>
    </source>
</evidence>
<organism evidence="1 2">
    <name type="scientific">Cellulomonas rhizosphaerae</name>
    <dbReference type="NCBI Taxonomy" id="2293719"/>
    <lineage>
        <taxon>Bacteria</taxon>
        <taxon>Bacillati</taxon>
        <taxon>Actinomycetota</taxon>
        <taxon>Actinomycetes</taxon>
        <taxon>Micrococcales</taxon>
        <taxon>Cellulomonadaceae</taxon>
        <taxon>Cellulomonas</taxon>
    </lineage>
</organism>
<keyword evidence="2" id="KW-1185">Reference proteome</keyword>
<sequence length="68" mass="6949">MKALPVRVPKSPADPAGQAHATRDAALALDPESFGVAVCSDMCVAAAAIATTPMFSRVSFGKMVMVVS</sequence>
<dbReference type="EMBL" id="QWKP01000148">
    <property type="protein sequence ID" value="RHA43673.1"/>
    <property type="molecule type" value="Genomic_DNA"/>
</dbReference>
<evidence type="ECO:0000313" key="1">
    <source>
        <dbReference type="EMBL" id="RHA43673.1"/>
    </source>
</evidence>